<evidence type="ECO:0000256" key="13">
    <source>
        <dbReference type="ARBA" id="ARBA00047594"/>
    </source>
</evidence>
<keyword evidence="7 14" id="KW-0378">Hydrolase</keyword>
<feature type="transmembrane region" description="Helical" evidence="14">
    <location>
        <begin position="7"/>
        <end position="29"/>
    </location>
</feature>
<dbReference type="PANTHER" id="PTHR30622">
    <property type="entry name" value="UNDECAPRENYL-DIPHOSPHATASE"/>
    <property type="match status" value="1"/>
</dbReference>
<evidence type="ECO:0000256" key="2">
    <source>
        <dbReference type="ARBA" id="ARBA00010621"/>
    </source>
</evidence>
<comment type="function">
    <text evidence="14">Catalyzes the dephosphorylation of undecaprenyl diphosphate (UPP). Confers resistance to bacitracin.</text>
</comment>
<dbReference type="EC" id="3.6.1.27" evidence="3 14"/>
<comment type="caution">
    <text evidence="15">The sequence shown here is derived from an EMBL/GenBank/DDBJ whole genome shotgun (WGS) entry which is preliminary data.</text>
</comment>
<keyword evidence="9 14" id="KW-0472">Membrane</keyword>
<dbReference type="GO" id="GO:0009252">
    <property type="term" value="P:peptidoglycan biosynthetic process"/>
    <property type="evidence" value="ECO:0007669"/>
    <property type="project" value="UniProtKB-KW"/>
</dbReference>
<dbReference type="HAMAP" id="MF_01006">
    <property type="entry name" value="Undec_diphosphatase"/>
    <property type="match status" value="1"/>
</dbReference>
<evidence type="ECO:0000256" key="12">
    <source>
        <dbReference type="ARBA" id="ARBA00032932"/>
    </source>
</evidence>
<evidence type="ECO:0000256" key="10">
    <source>
        <dbReference type="ARBA" id="ARBA00023251"/>
    </source>
</evidence>
<evidence type="ECO:0000256" key="7">
    <source>
        <dbReference type="ARBA" id="ARBA00022801"/>
    </source>
</evidence>
<keyword evidence="14" id="KW-0961">Cell wall biogenesis/degradation</keyword>
<evidence type="ECO:0000256" key="14">
    <source>
        <dbReference type="HAMAP-Rule" id="MF_01006"/>
    </source>
</evidence>
<comment type="subcellular location">
    <subcellularLocation>
        <location evidence="1 14">Cell membrane</location>
        <topology evidence="1 14">Multi-pass membrane protein</topology>
    </subcellularLocation>
</comment>
<name>A0A831T906_9BACT</name>
<comment type="miscellaneous">
    <text evidence="14">Bacitracin is thought to be involved in the inhibition of peptidoglycan synthesis by sequestering undecaprenyl diphosphate, thereby reducing the pool of lipid carrier available.</text>
</comment>
<organism evidence="15">
    <name type="scientific">Thermorudis peleae</name>
    <dbReference type="NCBI Taxonomy" id="1382356"/>
    <lineage>
        <taxon>Bacteria</taxon>
        <taxon>Pseudomonadati</taxon>
        <taxon>Thermomicrobiota</taxon>
        <taxon>Thermomicrobia</taxon>
        <taxon>Thermomicrobia incertae sedis</taxon>
        <taxon>Thermorudis</taxon>
    </lineage>
</organism>
<keyword evidence="6 14" id="KW-0812">Transmembrane</keyword>
<dbReference type="AlphaFoldDB" id="A0A831T906"/>
<evidence type="ECO:0000256" key="1">
    <source>
        <dbReference type="ARBA" id="ARBA00004651"/>
    </source>
</evidence>
<feature type="transmembrane region" description="Helical" evidence="14">
    <location>
        <begin position="123"/>
        <end position="143"/>
    </location>
</feature>
<proteinExistence type="inferred from homology"/>
<evidence type="ECO:0000256" key="4">
    <source>
        <dbReference type="ARBA" id="ARBA00021581"/>
    </source>
</evidence>
<feature type="transmembrane region" description="Helical" evidence="14">
    <location>
        <begin position="226"/>
        <end position="248"/>
    </location>
</feature>
<accession>A0A831T906</accession>
<dbReference type="GO" id="GO:0046677">
    <property type="term" value="P:response to antibiotic"/>
    <property type="evidence" value="ECO:0007669"/>
    <property type="project" value="UniProtKB-UniRule"/>
</dbReference>
<keyword evidence="5 14" id="KW-1003">Cell membrane</keyword>
<evidence type="ECO:0000256" key="11">
    <source>
        <dbReference type="ARBA" id="ARBA00032707"/>
    </source>
</evidence>
<dbReference type="NCBIfam" id="TIGR00753">
    <property type="entry name" value="undec_PP_bacA"/>
    <property type="match status" value="1"/>
</dbReference>
<keyword evidence="14" id="KW-0573">Peptidoglycan synthesis</keyword>
<keyword evidence="8 14" id="KW-1133">Transmembrane helix</keyword>
<evidence type="ECO:0000256" key="8">
    <source>
        <dbReference type="ARBA" id="ARBA00022989"/>
    </source>
</evidence>
<feature type="transmembrane region" description="Helical" evidence="14">
    <location>
        <begin position="41"/>
        <end position="64"/>
    </location>
</feature>
<keyword evidence="10 14" id="KW-0046">Antibiotic resistance</keyword>
<evidence type="ECO:0000256" key="9">
    <source>
        <dbReference type="ARBA" id="ARBA00023136"/>
    </source>
</evidence>
<gene>
    <name evidence="14 15" type="primary">uppP</name>
    <name evidence="15" type="ORF">ENP34_08935</name>
</gene>
<feature type="transmembrane region" description="Helical" evidence="14">
    <location>
        <begin position="85"/>
        <end position="103"/>
    </location>
</feature>
<sequence length="280" mass="29412">MGVLEAIILGVVQGVTEFLPISSSAHLLIVPWLFGWPEPGLAFNVALHLGTLLAVVTYFWRELVAMAAGLLRGLRARRWTADPDARLALIIAIGSIPAAVAGFLGSDALDAYFHSGGGGDQAILVSALLLIGLGLLLALAEWLARHRRELSDVNAWDGILVGLAQALALLPGVSRSGSTITAGLFLGLRRDAAARFSFLLGVPAVAGAGLLEGIDLLRAGLPAEERLIFAAGTISAAVVGYLAIAFLLRFLQRHSALVFVWYRLVLGTAVLALALWRASG</sequence>
<reference evidence="15" key="1">
    <citation type="journal article" date="2020" name="mSystems">
        <title>Genome- and Community-Level Interaction Insights into Carbon Utilization and Element Cycling Functions of Hydrothermarchaeota in Hydrothermal Sediment.</title>
        <authorList>
            <person name="Zhou Z."/>
            <person name="Liu Y."/>
            <person name="Xu W."/>
            <person name="Pan J."/>
            <person name="Luo Z.H."/>
            <person name="Li M."/>
        </authorList>
    </citation>
    <scope>NUCLEOTIDE SEQUENCE [LARGE SCALE GENOMIC DNA]</scope>
    <source>
        <strain evidence="15">SpSt-210</strain>
    </source>
</reference>
<dbReference type="PANTHER" id="PTHR30622:SF4">
    <property type="entry name" value="UNDECAPRENYL-DIPHOSPHATASE"/>
    <property type="match status" value="1"/>
</dbReference>
<dbReference type="GO" id="GO:0071555">
    <property type="term" value="P:cell wall organization"/>
    <property type="evidence" value="ECO:0007669"/>
    <property type="project" value="UniProtKB-KW"/>
</dbReference>
<evidence type="ECO:0000256" key="5">
    <source>
        <dbReference type="ARBA" id="ARBA00022475"/>
    </source>
</evidence>
<evidence type="ECO:0000256" key="6">
    <source>
        <dbReference type="ARBA" id="ARBA00022692"/>
    </source>
</evidence>
<feature type="transmembrane region" description="Helical" evidence="14">
    <location>
        <begin position="193"/>
        <end position="214"/>
    </location>
</feature>
<dbReference type="Pfam" id="PF02673">
    <property type="entry name" value="BacA"/>
    <property type="match status" value="1"/>
</dbReference>
<dbReference type="EMBL" id="DSIY01000208">
    <property type="protein sequence ID" value="HEG91552.1"/>
    <property type="molecule type" value="Genomic_DNA"/>
</dbReference>
<dbReference type="GO" id="GO:0050380">
    <property type="term" value="F:undecaprenyl-diphosphatase activity"/>
    <property type="evidence" value="ECO:0007669"/>
    <property type="project" value="UniProtKB-UniRule"/>
</dbReference>
<protein>
    <recommendedName>
        <fullName evidence="4 14">Undecaprenyl-diphosphatase</fullName>
        <ecNumber evidence="3 14">3.6.1.27</ecNumber>
    </recommendedName>
    <alternativeName>
        <fullName evidence="12 14">Bacitracin resistance protein</fullName>
    </alternativeName>
    <alternativeName>
        <fullName evidence="11 14">Undecaprenyl pyrophosphate phosphatase</fullName>
    </alternativeName>
</protein>
<keyword evidence="14" id="KW-0133">Cell shape</keyword>
<comment type="catalytic activity">
    <reaction evidence="13 14">
        <text>di-trans,octa-cis-undecaprenyl diphosphate + H2O = di-trans,octa-cis-undecaprenyl phosphate + phosphate + H(+)</text>
        <dbReference type="Rhea" id="RHEA:28094"/>
        <dbReference type="ChEBI" id="CHEBI:15377"/>
        <dbReference type="ChEBI" id="CHEBI:15378"/>
        <dbReference type="ChEBI" id="CHEBI:43474"/>
        <dbReference type="ChEBI" id="CHEBI:58405"/>
        <dbReference type="ChEBI" id="CHEBI:60392"/>
        <dbReference type="EC" id="3.6.1.27"/>
    </reaction>
</comment>
<feature type="transmembrane region" description="Helical" evidence="14">
    <location>
        <begin position="260"/>
        <end position="278"/>
    </location>
</feature>
<comment type="similarity">
    <text evidence="2 14">Belongs to the UppP family.</text>
</comment>
<dbReference type="GO" id="GO:0008360">
    <property type="term" value="P:regulation of cell shape"/>
    <property type="evidence" value="ECO:0007669"/>
    <property type="project" value="UniProtKB-KW"/>
</dbReference>
<dbReference type="GO" id="GO:0005886">
    <property type="term" value="C:plasma membrane"/>
    <property type="evidence" value="ECO:0007669"/>
    <property type="project" value="UniProtKB-SubCell"/>
</dbReference>
<evidence type="ECO:0000256" key="3">
    <source>
        <dbReference type="ARBA" id="ARBA00012374"/>
    </source>
</evidence>
<evidence type="ECO:0000313" key="15">
    <source>
        <dbReference type="EMBL" id="HEG91552.1"/>
    </source>
</evidence>
<dbReference type="InterPro" id="IPR003824">
    <property type="entry name" value="UppP"/>
</dbReference>